<keyword evidence="8" id="KW-0902">Two-component regulatory system</keyword>
<evidence type="ECO:0000256" key="6">
    <source>
        <dbReference type="ARBA" id="ARBA00022777"/>
    </source>
</evidence>
<evidence type="ECO:0000256" key="5">
    <source>
        <dbReference type="ARBA" id="ARBA00022741"/>
    </source>
</evidence>
<dbReference type="InterPro" id="IPR011712">
    <property type="entry name" value="Sig_transdc_His_kin_sub3_dim/P"/>
</dbReference>
<dbReference type="AlphaFoldDB" id="A0A839RJK2"/>
<evidence type="ECO:0000256" key="4">
    <source>
        <dbReference type="ARBA" id="ARBA00022679"/>
    </source>
</evidence>
<protein>
    <recommendedName>
        <fullName evidence="2">histidine kinase</fullName>
        <ecNumber evidence="2">2.7.13.3</ecNumber>
    </recommendedName>
</protein>
<dbReference type="GO" id="GO:0046983">
    <property type="term" value="F:protein dimerization activity"/>
    <property type="evidence" value="ECO:0007669"/>
    <property type="project" value="InterPro"/>
</dbReference>
<evidence type="ECO:0000256" key="7">
    <source>
        <dbReference type="ARBA" id="ARBA00022840"/>
    </source>
</evidence>
<evidence type="ECO:0000256" key="2">
    <source>
        <dbReference type="ARBA" id="ARBA00012438"/>
    </source>
</evidence>
<dbReference type="RefSeq" id="WP_064440248.1">
    <property type="nucleotide sequence ID" value="NZ_BDDI01000007.1"/>
</dbReference>
<keyword evidence="4" id="KW-0808">Transferase</keyword>
<dbReference type="Proteomes" id="UP000567922">
    <property type="component" value="Unassembled WGS sequence"/>
</dbReference>
<feature type="transmembrane region" description="Helical" evidence="9">
    <location>
        <begin position="129"/>
        <end position="146"/>
    </location>
</feature>
<evidence type="ECO:0000259" key="11">
    <source>
        <dbReference type="Pfam" id="PF23539"/>
    </source>
</evidence>
<evidence type="ECO:0000256" key="1">
    <source>
        <dbReference type="ARBA" id="ARBA00000085"/>
    </source>
</evidence>
<keyword evidence="7" id="KW-0067">ATP-binding</keyword>
<dbReference type="EMBL" id="JACHWS010000001">
    <property type="protein sequence ID" value="MBB3036354.1"/>
    <property type="molecule type" value="Genomic_DNA"/>
</dbReference>
<keyword evidence="3" id="KW-0597">Phosphoprotein</keyword>
<feature type="transmembrane region" description="Helical" evidence="9">
    <location>
        <begin position="100"/>
        <end position="117"/>
    </location>
</feature>
<evidence type="ECO:0000256" key="9">
    <source>
        <dbReference type="SAM" id="Phobius"/>
    </source>
</evidence>
<reference evidence="12 13" key="1">
    <citation type="submission" date="2020-08" db="EMBL/GenBank/DDBJ databases">
        <title>Sequencing the genomes of 1000 actinobacteria strains.</title>
        <authorList>
            <person name="Klenk H.-P."/>
        </authorList>
    </citation>
    <scope>NUCLEOTIDE SEQUENCE [LARGE SCALE GENOMIC DNA]</scope>
    <source>
        <strain evidence="12 13">DSM 45258</strain>
    </source>
</reference>
<feature type="domain" description="DUF7134" evidence="11">
    <location>
        <begin position="8"/>
        <end position="151"/>
    </location>
</feature>
<keyword evidence="13" id="KW-1185">Reference proteome</keyword>
<keyword evidence="9" id="KW-1133">Transmembrane helix</keyword>
<organism evidence="12 13">
    <name type="scientific">Hoyosella altamirensis</name>
    <dbReference type="NCBI Taxonomy" id="616997"/>
    <lineage>
        <taxon>Bacteria</taxon>
        <taxon>Bacillati</taxon>
        <taxon>Actinomycetota</taxon>
        <taxon>Actinomycetes</taxon>
        <taxon>Mycobacteriales</taxon>
        <taxon>Hoyosellaceae</taxon>
        <taxon>Hoyosella</taxon>
    </lineage>
</organism>
<accession>A0A839RJK2</accession>
<evidence type="ECO:0000256" key="8">
    <source>
        <dbReference type="ARBA" id="ARBA00023012"/>
    </source>
</evidence>
<feature type="transmembrane region" description="Helical" evidence="9">
    <location>
        <begin position="71"/>
        <end position="94"/>
    </location>
</feature>
<dbReference type="PANTHER" id="PTHR24421:SF10">
    <property type="entry name" value="NITRATE_NITRITE SENSOR PROTEIN NARQ"/>
    <property type="match status" value="1"/>
</dbReference>
<dbReference type="Gene3D" id="1.20.5.1930">
    <property type="match status" value="1"/>
</dbReference>
<feature type="domain" description="Signal transduction histidine kinase subgroup 3 dimerisation and phosphoacceptor" evidence="10">
    <location>
        <begin position="179"/>
        <end position="244"/>
    </location>
</feature>
<feature type="transmembrane region" description="Helical" evidence="9">
    <location>
        <begin position="42"/>
        <end position="59"/>
    </location>
</feature>
<comment type="caution">
    <text evidence="12">The sequence shown here is derived from an EMBL/GenBank/DDBJ whole genome shotgun (WGS) entry which is preliminary data.</text>
</comment>
<dbReference type="OrthoDB" id="227596at2"/>
<gene>
    <name evidence="12" type="ORF">FHU29_000788</name>
</gene>
<evidence type="ECO:0000313" key="13">
    <source>
        <dbReference type="Proteomes" id="UP000567922"/>
    </source>
</evidence>
<dbReference type="Pfam" id="PF07730">
    <property type="entry name" value="HisKA_3"/>
    <property type="match status" value="1"/>
</dbReference>
<keyword evidence="5" id="KW-0547">Nucleotide-binding</keyword>
<dbReference type="PANTHER" id="PTHR24421">
    <property type="entry name" value="NITRATE/NITRITE SENSOR PROTEIN NARX-RELATED"/>
    <property type="match status" value="1"/>
</dbReference>
<keyword evidence="9" id="KW-0812">Transmembrane</keyword>
<evidence type="ECO:0000259" key="10">
    <source>
        <dbReference type="Pfam" id="PF07730"/>
    </source>
</evidence>
<evidence type="ECO:0000313" key="12">
    <source>
        <dbReference type="EMBL" id="MBB3036354.1"/>
    </source>
</evidence>
<dbReference type="GO" id="GO:0005524">
    <property type="term" value="F:ATP binding"/>
    <property type="evidence" value="ECO:0007669"/>
    <property type="project" value="UniProtKB-KW"/>
</dbReference>
<dbReference type="SUPFAM" id="SSF55874">
    <property type="entry name" value="ATPase domain of HSP90 chaperone/DNA topoisomerase II/histidine kinase"/>
    <property type="match status" value="1"/>
</dbReference>
<proteinExistence type="predicted"/>
<evidence type="ECO:0000256" key="3">
    <source>
        <dbReference type="ARBA" id="ARBA00022553"/>
    </source>
</evidence>
<dbReference type="InterPro" id="IPR055558">
    <property type="entry name" value="DUF7134"/>
</dbReference>
<dbReference type="Pfam" id="PF23539">
    <property type="entry name" value="DUF7134"/>
    <property type="match status" value="1"/>
</dbReference>
<dbReference type="InterPro" id="IPR036890">
    <property type="entry name" value="HATPase_C_sf"/>
</dbReference>
<dbReference type="GO" id="GO:0016020">
    <property type="term" value="C:membrane"/>
    <property type="evidence" value="ECO:0007669"/>
    <property type="project" value="InterPro"/>
</dbReference>
<feature type="transmembrane region" description="Helical" evidence="9">
    <location>
        <begin position="12"/>
        <end position="30"/>
    </location>
</feature>
<comment type="catalytic activity">
    <reaction evidence="1">
        <text>ATP + protein L-histidine = ADP + protein N-phospho-L-histidine.</text>
        <dbReference type="EC" id="2.7.13.3"/>
    </reaction>
</comment>
<keyword evidence="6 12" id="KW-0418">Kinase</keyword>
<keyword evidence="9" id="KW-0472">Membrane</keyword>
<dbReference type="Gene3D" id="3.30.565.10">
    <property type="entry name" value="Histidine kinase-like ATPase, C-terminal domain"/>
    <property type="match status" value="1"/>
</dbReference>
<name>A0A839RJK2_9ACTN</name>
<sequence>MTESRRSARDITADVVVVGVSLFVVLLAALDAHASGLAIDARFISAVVISVLGCLALLWRRTWPVHIAVGLIPVALITDFAGMATLFAVFAVAARRSLRATAWITSGHLAVVVTYYLRAEILQEEQIAYIVFSVIVTLLVAGWGRWVRNRRRHLAELREQARHTTELAASEAERVRSLERERIAREMHDSLAHRISMVGLHAGALEVRPDASPEEVTKAAAIIRTSARQALDDLREILGVLRDNGDDTQRPQPEIAELTRLVDDSRSAGHQVHYDERIGNSDTVPETLGRTVYRVVQEGLTNARKHAPRETVTVTLERDGDDIHVHIYNPLPAGPAPCAAPGTRQGLIGMDERVGLAGGTVRRGIRRGASGDAEFHLEVWIPWRQ</sequence>
<dbReference type="EC" id="2.7.13.3" evidence="2"/>
<dbReference type="CDD" id="cd16917">
    <property type="entry name" value="HATPase_UhpB-NarQ-NarX-like"/>
    <property type="match status" value="1"/>
</dbReference>
<dbReference type="InterPro" id="IPR050482">
    <property type="entry name" value="Sensor_HK_TwoCompSys"/>
</dbReference>
<dbReference type="GO" id="GO:0000155">
    <property type="term" value="F:phosphorelay sensor kinase activity"/>
    <property type="evidence" value="ECO:0007669"/>
    <property type="project" value="InterPro"/>
</dbReference>